<gene>
    <name evidence="3" type="ORF">RUA8715_01220</name>
</gene>
<evidence type="ECO:0000256" key="1">
    <source>
        <dbReference type="SAM" id="MobiDB-lite"/>
    </source>
</evidence>
<dbReference type="RefSeq" id="WP_093962672.1">
    <property type="nucleotide sequence ID" value="NZ_FXYG01000001.1"/>
</dbReference>
<dbReference type="InterPro" id="IPR001543">
    <property type="entry name" value="FliN-like_C"/>
</dbReference>
<accession>A0A238JZG2</accession>
<keyword evidence="4" id="KW-1185">Reference proteome</keyword>
<dbReference type="SUPFAM" id="SSF101801">
    <property type="entry name" value="Surface presentation of antigens (SPOA)"/>
    <property type="match status" value="1"/>
</dbReference>
<evidence type="ECO:0000313" key="4">
    <source>
        <dbReference type="Proteomes" id="UP000202485"/>
    </source>
</evidence>
<keyword evidence="3" id="KW-0282">Flagellum</keyword>
<dbReference type="Proteomes" id="UP000202485">
    <property type="component" value="Unassembled WGS sequence"/>
</dbReference>
<dbReference type="Pfam" id="PF01052">
    <property type="entry name" value="FliMN_C"/>
    <property type="match status" value="1"/>
</dbReference>
<dbReference type="Gene3D" id="2.30.330.10">
    <property type="entry name" value="SpoA-like"/>
    <property type="match status" value="1"/>
</dbReference>
<feature type="domain" description="Flagellar motor switch protein FliN-like C-terminal" evidence="2">
    <location>
        <begin position="220"/>
        <end position="287"/>
    </location>
</feature>
<keyword evidence="3" id="KW-0969">Cilium</keyword>
<dbReference type="EMBL" id="FXYG01000001">
    <property type="protein sequence ID" value="SMX35903.1"/>
    <property type="molecule type" value="Genomic_DNA"/>
</dbReference>
<dbReference type="InterPro" id="IPR036429">
    <property type="entry name" value="SpoA-like_sf"/>
</dbReference>
<organism evidence="3 4">
    <name type="scientific">Ruegeria arenilitoris</name>
    <dbReference type="NCBI Taxonomy" id="1173585"/>
    <lineage>
        <taxon>Bacteria</taxon>
        <taxon>Pseudomonadati</taxon>
        <taxon>Pseudomonadota</taxon>
        <taxon>Alphaproteobacteria</taxon>
        <taxon>Rhodobacterales</taxon>
        <taxon>Roseobacteraceae</taxon>
        <taxon>Ruegeria</taxon>
    </lineage>
</organism>
<evidence type="ECO:0000313" key="3">
    <source>
        <dbReference type="EMBL" id="SMX35903.1"/>
    </source>
</evidence>
<feature type="region of interest" description="Disordered" evidence="1">
    <location>
        <begin position="313"/>
        <end position="365"/>
    </location>
</feature>
<dbReference type="OrthoDB" id="7824563at2"/>
<sequence>MSKTVSAALARKLSAGQEGTGSRSRALLRALRLAIARAAVERFKLSASVIGAKQVSKCQEVVTSGLEDGQMFLLFATKEGRVASVVLDVSLVSAVIQKQTMGEVFADPPQPRALTDTDAAMVVPLVEDMLERARKLVDDQSDAARLNGYEFVSRAVDRRTLSLALVEDRYDAFEFTVELEGGVRQGTVLILLPKISVAEGQAKHADLEPLKTLSQAAGVVRAELNAVICRMHLPLTTLSDLGIGDLLPLAGARLDRIDIAAIDRNQATTGRLGQCGGQRAVRINEFLQPPAPTRPEAQSFIEHKRRDAPVEMADVELSRQDAVAEDRSHAQSAADEDFAQASTDRLASEISELAGLPAPVERPND</sequence>
<dbReference type="AlphaFoldDB" id="A0A238JZG2"/>
<reference evidence="4" key="1">
    <citation type="submission" date="2017-05" db="EMBL/GenBank/DDBJ databases">
        <authorList>
            <person name="Rodrigo-Torres L."/>
            <person name="Arahal R. D."/>
            <person name="Lucena T."/>
        </authorList>
    </citation>
    <scope>NUCLEOTIDE SEQUENCE [LARGE SCALE GENOMIC DNA]</scope>
    <source>
        <strain evidence="4">CECT 8715</strain>
    </source>
</reference>
<evidence type="ECO:0000259" key="2">
    <source>
        <dbReference type="Pfam" id="PF01052"/>
    </source>
</evidence>
<name>A0A238JZG2_9RHOB</name>
<feature type="compositionally biased region" description="Basic and acidic residues" evidence="1">
    <location>
        <begin position="316"/>
        <end position="329"/>
    </location>
</feature>
<protein>
    <submittedName>
        <fullName evidence="3">Flagellar motor switch protein FliM</fullName>
    </submittedName>
</protein>
<proteinExistence type="predicted"/>
<keyword evidence="3" id="KW-0966">Cell projection</keyword>